<dbReference type="GeneID" id="115258483"/>
<feature type="region of interest" description="Disordered" evidence="1">
    <location>
        <begin position="188"/>
        <end position="246"/>
    </location>
</feature>
<evidence type="ECO:0000259" key="2">
    <source>
        <dbReference type="PROSITE" id="PS51029"/>
    </source>
</evidence>
<evidence type="ECO:0000313" key="3">
    <source>
        <dbReference type="EnsemblMetazoa" id="AALFPA23_016410.P23927"/>
    </source>
</evidence>
<reference evidence="3" key="2">
    <citation type="submission" date="2025-05" db="UniProtKB">
        <authorList>
            <consortium name="EnsemblMetazoa"/>
        </authorList>
    </citation>
    <scope>IDENTIFICATION</scope>
    <source>
        <strain evidence="3">Foshan</strain>
    </source>
</reference>
<dbReference type="Pfam" id="PF10545">
    <property type="entry name" value="MADF_DNA_bdg"/>
    <property type="match status" value="1"/>
</dbReference>
<proteinExistence type="predicted"/>
<sequence length="488" mass="55221">MAIRKKRMSSDEIVHLLGLYREHELLWNYSHELYKNKQKRLAALETIRAAMDLESVDEVKRRIKVVRDTYNIEKNKMSSSKKSGAGTADVYHTRLSWYKTAHEFLSVCEARESYSNIVSTYILFTVPENFCSSCLETSACKQSKKSVEDLLIEPEVRDYQLYQSISSSESGDDPADLLKRYEEEYNKEYGSEEHSPVQTAGQKRKSPVASSSFTRSLATPKKRKRRSALSSVKPKATSDENVPPHITSALNKLDNIRASVSPPIQDEFQYFGLNLAAQLRDMPKLRALVLQDKLQRMVALERIEYESSRQNQRMTASNEPADRTSSMESPSFTRRDDYHREPPVTPPPNPQSPTADSPREVAFQNPYDEMLFIGPGELTNEQVDTVAEEEGNTLASNDPSTSQMNDADPEIRVSTPIVPYYQNISVPIYLQQINADQINQAPEYYKFDQPIIISELVDSGFGESQPSSGTQAGDKLSQLIQSSFGNTH</sequence>
<organism evidence="3 4">
    <name type="scientific">Aedes albopictus</name>
    <name type="common">Asian tiger mosquito</name>
    <name type="synonym">Stegomyia albopicta</name>
    <dbReference type="NCBI Taxonomy" id="7160"/>
    <lineage>
        <taxon>Eukaryota</taxon>
        <taxon>Metazoa</taxon>
        <taxon>Ecdysozoa</taxon>
        <taxon>Arthropoda</taxon>
        <taxon>Hexapoda</taxon>
        <taxon>Insecta</taxon>
        <taxon>Pterygota</taxon>
        <taxon>Neoptera</taxon>
        <taxon>Endopterygota</taxon>
        <taxon>Diptera</taxon>
        <taxon>Nematocera</taxon>
        <taxon>Culicoidea</taxon>
        <taxon>Culicidae</taxon>
        <taxon>Culicinae</taxon>
        <taxon>Aedini</taxon>
        <taxon>Aedes</taxon>
        <taxon>Stegomyia</taxon>
    </lineage>
</organism>
<evidence type="ECO:0000256" key="1">
    <source>
        <dbReference type="SAM" id="MobiDB-lite"/>
    </source>
</evidence>
<feature type="compositionally biased region" description="Polar residues" evidence="1">
    <location>
        <begin position="393"/>
        <end position="405"/>
    </location>
</feature>
<dbReference type="EnsemblMetazoa" id="AALFPA23_016410.R23927">
    <property type="protein sequence ID" value="AALFPA23_016410.P23927"/>
    <property type="gene ID" value="AALFPA23_016410"/>
</dbReference>
<reference evidence="4" key="1">
    <citation type="journal article" date="2015" name="Proc. Natl. Acad. Sci. U.S.A.">
        <title>Genome sequence of the Asian Tiger mosquito, Aedes albopictus, reveals insights into its biology, genetics, and evolution.</title>
        <authorList>
            <person name="Chen X.G."/>
            <person name="Jiang X."/>
            <person name="Gu J."/>
            <person name="Xu M."/>
            <person name="Wu Y."/>
            <person name="Deng Y."/>
            <person name="Zhang C."/>
            <person name="Bonizzoni M."/>
            <person name="Dermauw W."/>
            <person name="Vontas J."/>
            <person name="Armbruster P."/>
            <person name="Huang X."/>
            <person name="Yang Y."/>
            <person name="Zhang H."/>
            <person name="He W."/>
            <person name="Peng H."/>
            <person name="Liu Y."/>
            <person name="Wu K."/>
            <person name="Chen J."/>
            <person name="Lirakis M."/>
            <person name="Topalis P."/>
            <person name="Van Leeuwen T."/>
            <person name="Hall A.B."/>
            <person name="Jiang X."/>
            <person name="Thorpe C."/>
            <person name="Mueller R.L."/>
            <person name="Sun C."/>
            <person name="Waterhouse R.M."/>
            <person name="Yan G."/>
            <person name="Tu Z.J."/>
            <person name="Fang X."/>
            <person name="James A.A."/>
        </authorList>
    </citation>
    <scope>NUCLEOTIDE SEQUENCE [LARGE SCALE GENOMIC DNA]</scope>
    <source>
        <strain evidence="4">Foshan</strain>
    </source>
</reference>
<dbReference type="PANTHER" id="PTHR21505:SF12">
    <property type="entry name" value="MADF DOMAIN-CONTAINING PROTEIN-RELATED"/>
    <property type="match status" value="1"/>
</dbReference>
<dbReference type="SMART" id="SM00595">
    <property type="entry name" value="MADF"/>
    <property type="match status" value="1"/>
</dbReference>
<keyword evidence="4" id="KW-1185">Reference proteome</keyword>
<dbReference type="InterPro" id="IPR006578">
    <property type="entry name" value="MADF-dom"/>
</dbReference>
<name>A0ABM1Z9R0_AEDAL</name>
<feature type="compositionally biased region" description="Basic and acidic residues" evidence="1">
    <location>
        <begin position="333"/>
        <end position="342"/>
    </location>
</feature>
<dbReference type="Proteomes" id="UP000069940">
    <property type="component" value="Unassembled WGS sequence"/>
</dbReference>
<dbReference type="PANTHER" id="PTHR21505">
    <property type="entry name" value="MADF DOMAIN-CONTAINING PROTEIN-RELATED"/>
    <property type="match status" value="1"/>
</dbReference>
<feature type="domain" description="MADF" evidence="2">
    <location>
        <begin position="15"/>
        <end position="103"/>
    </location>
</feature>
<dbReference type="RefSeq" id="XP_062703820.1">
    <property type="nucleotide sequence ID" value="XM_062847836.1"/>
</dbReference>
<accession>A0ABM1Z9R0</accession>
<dbReference type="PROSITE" id="PS51029">
    <property type="entry name" value="MADF"/>
    <property type="match status" value="1"/>
</dbReference>
<feature type="compositionally biased region" description="Polar residues" evidence="1">
    <location>
        <begin position="308"/>
        <end position="332"/>
    </location>
</feature>
<feature type="region of interest" description="Disordered" evidence="1">
    <location>
        <begin position="306"/>
        <end position="359"/>
    </location>
</feature>
<feature type="region of interest" description="Disordered" evidence="1">
    <location>
        <begin position="386"/>
        <end position="406"/>
    </location>
</feature>
<evidence type="ECO:0000313" key="4">
    <source>
        <dbReference type="Proteomes" id="UP000069940"/>
    </source>
</evidence>
<feature type="compositionally biased region" description="Polar residues" evidence="1">
    <location>
        <begin position="208"/>
        <end position="217"/>
    </location>
</feature>
<protein>
    <recommendedName>
        <fullName evidence="2">MADF domain-containing protein</fullName>
    </recommendedName>
</protein>